<dbReference type="STRING" id="123214.PERMA_0882"/>
<reference evidence="1 2" key="1">
    <citation type="journal article" date="2009" name="J. Bacteriol.">
        <title>Complete and draft genome sequences of six members of the Aquificales.</title>
        <authorList>
            <person name="Reysenbach A.L."/>
            <person name="Hamamura N."/>
            <person name="Podar M."/>
            <person name="Griffiths E."/>
            <person name="Ferreira S."/>
            <person name="Hochstein R."/>
            <person name="Heidelberg J."/>
            <person name="Johnson J."/>
            <person name="Mead D."/>
            <person name="Pohorille A."/>
            <person name="Sarmiento M."/>
            <person name="Schweighofer K."/>
            <person name="Seshadri R."/>
            <person name="Voytek M.A."/>
        </authorList>
    </citation>
    <scope>NUCLEOTIDE SEQUENCE [LARGE SCALE GENOMIC DNA]</scope>
    <source>
        <strain evidence="2">DSM 14350 / EX-H1</strain>
    </source>
</reference>
<proteinExistence type="predicted"/>
<dbReference type="PaxDb" id="123214-PERMA_0882"/>
<protein>
    <recommendedName>
        <fullName evidence="3">Coenzyme PQQ synthesis protein D (PqqD)</fullName>
    </recommendedName>
</protein>
<dbReference type="RefSeq" id="WP_012676323.1">
    <property type="nucleotide sequence ID" value="NC_012440.1"/>
</dbReference>
<evidence type="ECO:0008006" key="3">
    <source>
        <dbReference type="Google" id="ProtNLM"/>
    </source>
</evidence>
<dbReference type="HOGENOM" id="CLU_159325_3_2_0"/>
<dbReference type="InterPro" id="IPR008792">
    <property type="entry name" value="PQQD"/>
</dbReference>
<dbReference type="KEGG" id="pmx:PERMA_0882"/>
<dbReference type="Proteomes" id="UP000001366">
    <property type="component" value="Chromosome"/>
</dbReference>
<name>C0QPS3_PERMH</name>
<dbReference type="Gene3D" id="1.10.10.1150">
    <property type="entry name" value="Coenzyme PQQ synthesis protein D (PqqD)"/>
    <property type="match status" value="1"/>
</dbReference>
<gene>
    <name evidence="1" type="ordered locus">PERMA_0882</name>
</gene>
<dbReference type="EMBL" id="CP001230">
    <property type="protein sequence ID" value="ACO04085.1"/>
    <property type="molecule type" value="Genomic_DNA"/>
</dbReference>
<keyword evidence="2" id="KW-1185">Reference proteome</keyword>
<accession>C0QPS3</accession>
<dbReference type="NCBIfam" id="TIGR04353">
    <property type="entry name" value="PqqD_rel_X"/>
    <property type="match status" value="1"/>
</dbReference>
<evidence type="ECO:0000313" key="2">
    <source>
        <dbReference type="Proteomes" id="UP000001366"/>
    </source>
</evidence>
<organism evidence="1 2">
    <name type="scientific">Persephonella marina (strain DSM 14350 / EX-H1)</name>
    <dbReference type="NCBI Taxonomy" id="123214"/>
    <lineage>
        <taxon>Bacteria</taxon>
        <taxon>Pseudomonadati</taxon>
        <taxon>Aquificota</taxon>
        <taxon>Aquificia</taxon>
        <taxon>Aquificales</taxon>
        <taxon>Hydrogenothermaceae</taxon>
        <taxon>Persephonella</taxon>
    </lineage>
</organism>
<dbReference type="Pfam" id="PF05402">
    <property type="entry name" value="PqqD"/>
    <property type="match status" value="1"/>
</dbReference>
<evidence type="ECO:0000313" key="1">
    <source>
        <dbReference type="EMBL" id="ACO04085.1"/>
    </source>
</evidence>
<dbReference type="eggNOG" id="ENOG50335D0">
    <property type="taxonomic scope" value="Bacteria"/>
</dbReference>
<dbReference type="InterPro" id="IPR027599">
    <property type="entry name" value="PqqD-rel_X"/>
</dbReference>
<dbReference type="AlphaFoldDB" id="C0QPS3"/>
<sequence>MDRISQLAINEEGFVFDPLTGESFTVNQTGLLILKGLKEGKTEEEIVEEIVENFEVSKDEAERDLTDFIEKLRSYRLI</sequence>
<dbReference type="InterPro" id="IPR041881">
    <property type="entry name" value="PqqD_sf"/>
</dbReference>